<dbReference type="AlphaFoldDB" id="A0A1J0VXH7"/>
<protein>
    <recommendedName>
        <fullName evidence="2">BetI-type transcriptional repressor C-terminal domain-containing protein</fullName>
    </recommendedName>
</protein>
<dbReference type="Proteomes" id="UP000183810">
    <property type="component" value="Chromosome"/>
</dbReference>
<evidence type="ECO:0000313" key="4">
    <source>
        <dbReference type="Proteomes" id="UP000183810"/>
    </source>
</evidence>
<feature type="domain" description="BetI-type transcriptional repressor C-terminal" evidence="2">
    <location>
        <begin position="18"/>
        <end position="118"/>
    </location>
</feature>
<sequence length="158" mass="16832">MGRIELAARVATVGPDPGLRQILIALLPTDTDSAADARSLIGYLAFASVRPQIADTLATNGRAFRDHIATMITPHPDPVTAADTLLALLDGLALHVTVGQLPADRARTLLTTAIDGVLAEAEAAQRHRQREALAHLGQRDHEPFLTEDERAAEPDEPG</sequence>
<name>A0A1J0VXH7_9NOCA</name>
<dbReference type="InterPro" id="IPR039538">
    <property type="entry name" value="BetI_C"/>
</dbReference>
<dbReference type="Pfam" id="PF13977">
    <property type="entry name" value="TetR_C_6"/>
    <property type="match status" value="1"/>
</dbReference>
<evidence type="ECO:0000259" key="2">
    <source>
        <dbReference type="Pfam" id="PF13977"/>
    </source>
</evidence>
<gene>
    <name evidence="3" type="ORF">BOX37_24980</name>
</gene>
<evidence type="ECO:0000313" key="3">
    <source>
        <dbReference type="EMBL" id="APE36639.1"/>
    </source>
</evidence>
<evidence type="ECO:0000256" key="1">
    <source>
        <dbReference type="SAM" id="MobiDB-lite"/>
    </source>
</evidence>
<feature type="region of interest" description="Disordered" evidence="1">
    <location>
        <begin position="133"/>
        <end position="158"/>
    </location>
</feature>
<dbReference type="SUPFAM" id="SSF48498">
    <property type="entry name" value="Tetracyclin repressor-like, C-terminal domain"/>
    <property type="match status" value="1"/>
</dbReference>
<keyword evidence="4" id="KW-1185">Reference proteome</keyword>
<dbReference type="InterPro" id="IPR036271">
    <property type="entry name" value="Tet_transcr_reg_TetR-rel_C_sf"/>
</dbReference>
<accession>A0A1J0VXH7</accession>
<dbReference type="KEGG" id="nsl:BOX37_24980"/>
<dbReference type="EMBL" id="CP018082">
    <property type="protein sequence ID" value="APE36639.1"/>
    <property type="molecule type" value="Genomic_DNA"/>
</dbReference>
<organism evidence="3 4">
    <name type="scientific">Nocardia mangyaensis</name>
    <dbReference type="NCBI Taxonomy" id="2213200"/>
    <lineage>
        <taxon>Bacteria</taxon>
        <taxon>Bacillati</taxon>
        <taxon>Actinomycetota</taxon>
        <taxon>Actinomycetes</taxon>
        <taxon>Mycobacteriales</taxon>
        <taxon>Nocardiaceae</taxon>
        <taxon>Nocardia</taxon>
    </lineage>
</organism>
<dbReference type="Gene3D" id="1.10.357.10">
    <property type="entry name" value="Tetracycline Repressor, domain 2"/>
    <property type="match status" value="1"/>
</dbReference>
<proteinExistence type="predicted"/>
<reference evidence="3" key="1">
    <citation type="submission" date="2016-11" db="EMBL/GenBank/DDBJ databases">
        <authorList>
            <person name="Jaros S."/>
            <person name="Januszkiewicz K."/>
            <person name="Wedrychowicz H."/>
        </authorList>
    </citation>
    <scope>NUCLEOTIDE SEQUENCE [LARGE SCALE GENOMIC DNA]</scope>
    <source>
        <strain evidence="3">Y48</strain>
    </source>
</reference>